<keyword evidence="9" id="KW-1185">Reference proteome</keyword>
<dbReference type="Gene3D" id="3.90.380.10">
    <property type="entry name" value="Naphthalene 1,2-dioxygenase Alpha Subunit, Chain A, domain 1"/>
    <property type="match status" value="1"/>
</dbReference>
<evidence type="ECO:0000256" key="4">
    <source>
        <dbReference type="ARBA" id="ARBA00023002"/>
    </source>
</evidence>
<comment type="caution">
    <text evidence="8">The sequence shown here is derived from an EMBL/GenBank/DDBJ whole genome shotgun (WGS) entry which is preliminary data.</text>
</comment>
<dbReference type="SUPFAM" id="SSF50022">
    <property type="entry name" value="ISP domain"/>
    <property type="match status" value="1"/>
</dbReference>
<proteinExistence type="predicted"/>
<dbReference type="GO" id="GO:0051213">
    <property type="term" value="F:dioxygenase activity"/>
    <property type="evidence" value="ECO:0007669"/>
    <property type="project" value="UniProtKB-KW"/>
</dbReference>
<dbReference type="InterPro" id="IPR017941">
    <property type="entry name" value="Rieske_2Fe-2S"/>
</dbReference>
<sequence length="382" mass="43172">MDRTEELGLIKEIIGLAEQKSAYLDDTIAHSPISRYSSAERFERERATIFRRKPIVAAHSSELEGARAFLARDVMGLPVLLVRDDDGEVSAFLNVCRHRGAKLERESSGCKRVFTCPYHGWSWTNKGELRAVPQEAQGFPDLPRAERGLRRLPVAEAHGFIWVVANPDDGSSLDIDAWLGEIASDMDWLDLANHKIAVEETVEIAANWKVLVEGGIEAYHFRVAHAATIAPHFPDNLSTYRMFGPHMRSILPRSSMMELDEKPETEWEIRQDANVLYTLMPTTQMLVQQDHIVWINSEPLSEGRTALRLATLVPNDSPDTPEMQKHWQKNHQITHVTLMEDFVLGEEIQAGFASRGNPSHLFGRFEGALNRFNLVVEEMLTG</sequence>
<dbReference type="InterPro" id="IPR036922">
    <property type="entry name" value="Rieske_2Fe-2S_sf"/>
</dbReference>
<dbReference type="PROSITE" id="PS51296">
    <property type="entry name" value="RIESKE"/>
    <property type="match status" value="1"/>
</dbReference>
<keyword evidence="8" id="KW-0223">Dioxygenase</keyword>
<evidence type="ECO:0000256" key="3">
    <source>
        <dbReference type="ARBA" id="ARBA00022723"/>
    </source>
</evidence>
<keyword evidence="4 8" id="KW-0560">Oxidoreductase</keyword>
<dbReference type="Proteomes" id="UP001595629">
    <property type="component" value="Unassembled WGS sequence"/>
</dbReference>
<dbReference type="Pfam" id="PF00355">
    <property type="entry name" value="Rieske"/>
    <property type="match status" value="1"/>
</dbReference>
<keyword evidence="6" id="KW-0411">Iron-sulfur</keyword>
<dbReference type="Gene3D" id="2.102.10.10">
    <property type="entry name" value="Rieske [2Fe-2S] iron-sulphur domain"/>
    <property type="match status" value="1"/>
</dbReference>
<dbReference type="Pfam" id="PF00848">
    <property type="entry name" value="Ring_hydroxyl_A"/>
    <property type="match status" value="1"/>
</dbReference>
<protein>
    <submittedName>
        <fullName evidence="8">Aromatic ring-hydroxylating dioxygenase subunit alpha</fullName>
        <ecNumber evidence="8">1.14.13.-</ecNumber>
    </submittedName>
</protein>
<feature type="domain" description="Rieske" evidence="7">
    <location>
        <begin position="54"/>
        <end position="163"/>
    </location>
</feature>
<evidence type="ECO:0000259" key="7">
    <source>
        <dbReference type="PROSITE" id="PS51296"/>
    </source>
</evidence>
<dbReference type="CDD" id="cd08887">
    <property type="entry name" value="RHO_alpha_C_3"/>
    <property type="match status" value="1"/>
</dbReference>
<evidence type="ECO:0000256" key="5">
    <source>
        <dbReference type="ARBA" id="ARBA00023004"/>
    </source>
</evidence>
<evidence type="ECO:0000313" key="9">
    <source>
        <dbReference type="Proteomes" id="UP001595629"/>
    </source>
</evidence>
<dbReference type="PRINTS" id="PR00090">
    <property type="entry name" value="RNGDIOXGNASE"/>
</dbReference>
<gene>
    <name evidence="8" type="ORF">ACFORG_10485</name>
</gene>
<keyword evidence="2" id="KW-0001">2Fe-2S</keyword>
<evidence type="ECO:0000256" key="1">
    <source>
        <dbReference type="ARBA" id="ARBA00001962"/>
    </source>
</evidence>
<dbReference type="RefSeq" id="WP_386735373.1">
    <property type="nucleotide sequence ID" value="NZ_JBHRXI010000010.1"/>
</dbReference>
<dbReference type="CDD" id="cd03469">
    <property type="entry name" value="Rieske_RO_Alpha_N"/>
    <property type="match status" value="1"/>
</dbReference>
<organism evidence="8 9">
    <name type="scientific">Lutimaribacter marinistellae</name>
    <dbReference type="NCBI Taxonomy" id="1820329"/>
    <lineage>
        <taxon>Bacteria</taxon>
        <taxon>Pseudomonadati</taxon>
        <taxon>Pseudomonadota</taxon>
        <taxon>Alphaproteobacteria</taxon>
        <taxon>Rhodobacterales</taxon>
        <taxon>Roseobacteraceae</taxon>
        <taxon>Lutimaribacter</taxon>
    </lineage>
</organism>
<comment type="cofactor">
    <cofactor evidence="1">
        <name>Fe cation</name>
        <dbReference type="ChEBI" id="CHEBI:24875"/>
    </cofactor>
</comment>
<evidence type="ECO:0000256" key="2">
    <source>
        <dbReference type="ARBA" id="ARBA00022714"/>
    </source>
</evidence>
<accession>A0ABV7TGP3</accession>
<dbReference type="EMBL" id="JBHRXI010000010">
    <property type="protein sequence ID" value="MFC3614186.1"/>
    <property type="molecule type" value="Genomic_DNA"/>
</dbReference>
<dbReference type="InterPro" id="IPR015879">
    <property type="entry name" value="Ring_hydroxy_dOase_asu_C_dom"/>
</dbReference>
<dbReference type="PANTHER" id="PTHR43756:SF5">
    <property type="entry name" value="CHOLINE MONOOXYGENASE, CHLOROPLASTIC"/>
    <property type="match status" value="1"/>
</dbReference>
<name>A0ABV7TGP3_9RHOB</name>
<keyword evidence="5" id="KW-0408">Iron</keyword>
<dbReference type="SUPFAM" id="SSF55961">
    <property type="entry name" value="Bet v1-like"/>
    <property type="match status" value="1"/>
</dbReference>
<evidence type="ECO:0000256" key="6">
    <source>
        <dbReference type="ARBA" id="ARBA00023014"/>
    </source>
</evidence>
<keyword evidence="3" id="KW-0479">Metal-binding</keyword>
<dbReference type="InterPro" id="IPR001663">
    <property type="entry name" value="Rng_hydr_dOase-A"/>
</dbReference>
<evidence type="ECO:0000313" key="8">
    <source>
        <dbReference type="EMBL" id="MFC3614186.1"/>
    </source>
</evidence>
<reference evidence="9" key="1">
    <citation type="journal article" date="2019" name="Int. J. Syst. Evol. Microbiol.">
        <title>The Global Catalogue of Microorganisms (GCM) 10K type strain sequencing project: providing services to taxonomists for standard genome sequencing and annotation.</title>
        <authorList>
            <consortium name="The Broad Institute Genomics Platform"/>
            <consortium name="The Broad Institute Genome Sequencing Center for Infectious Disease"/>
            <person name="Wu L."/>
            <person name="Ma J."/>
        </authorList>
    </citation>
    <scope>NUCLEOTIDE SEQUENCE [LARGE SCALE GENOMIC DNA]</scope>
    <source>
        <strain evidence="9">KCTC 42911</strain>
    </source>
</reference>
<dbReference type="PANTHER" id="PTHR43756">
    <property type="entry name" value="CHOLINE MONOOXYGENASE, CHLOROPLASTIC"/>
    <property type="match status" value="1"/>
</dbReference>
<dbReference type="EC" id="1.14.13.-" evidence="8"/>